<reference evidence="13 14" key="1">
    <citation type="submission" date="2024-05" db="EMBL/GenBank/DDBJ databases">
        <authorList>
            <person name="Yi C."/>
        </authorList>
    </citation>
    <scope>NUCLEOTIDE SEQUENCE [LARGE SCALE GENOMIC DNA]</scope>
    <source>
        <strain evidence="13 14">XS13</strain>
    </source>
</reference>
<dbReference type="PRINTS" id="PR00954">
    <property type="entry name" value="FLGMOTORFLIG"/>
</dbReference>
<evidence type="ECO:0000313" key="13">
    <source>
        <dbReference type="EMBL" id="MEO9247797.1"/>
    </source>
</evidence>
<dbReference type="SUPFAM" id="SSF48029">
    <property type="entry name" value="FliG"/>
    <property type="match status" value="2"/>
</dbReference>
<keyword evidence="14" id="KW-1185">Reference proteome</keyword>
<feature type="domain" description="Flagellar motor switch protein FliG middle" evidence="11">
    <location>
        <begin position="118"/>
        <end position="190"/>
    </location>
</feature>
<dbReference type="PANTHER" id="PTHR30534:SF0">
    <property type="entry name" value="FLAGELLAR MOTOR SWITCH PROTEIN FLIG"/>
    <property type="match status" value="1"/>
</dbReference>
<evidence type="ECO:0000313" key="14">
    <source>
        <dbReference type="Proteomes" id="UP001484097"/>
    </source>
</evidence>
<gene>
    <name evidence="13" type="primary">fliG</name>
    <name evidence="13" type="ORF">ABDK96_08905</name>
</gene>
<keyword evidence="9" id="KW-0975">Bacterial flagellum</keyword>
<protein>
    <recommendedName>
        <fullName evidence="4">Flagellar motor switch protein FliG</fullName>
    </recommendedName>
</protein>
<comment type="similarity">
    <text evidence="3">Belongs to the FliG family.</text>
</comment>
<dbReference type="Pfam" id="PF14841">
    <property type="entry name" value="FliG_M"/>
    <property type="match status" value="1"/>
</dbReference>
<dbReference type="Gene3D" id="1.10.220.30">
    <property type="match status" value="3"/>
</dbReference>
<dbReference type="InterPro" id="IPR000090">
    <property type="entry name" value="Flg_Motor_Flig"/>
</dbReference>
<evidence type="ECO:0000259" key="10">
    <source>
        <dbReference type="Pfam" id="PF01706"/>
    </source>
</evidence>
<dbReference type="InterPro" id="IPR032779">
    <property type="entry name" value="FliG_M"/>
</dbReference>
<keyword evidence="6" id="KW-0145">Chemotaxis</keyword>
<evidence type="ECO:0000256" key="8">
    <source>
        <dbReference type="ARBA" id="ARBA00023136"/>
    </source>
</evidence>
<organism evidence="13 14">
    <name type="scientific">Citricoccus nitrophenolicus</name>
    <dbReference type="NCBI Taxonomy" id="863575"/>
    <lineage>
        <taxon>Bacteria</taxon>
        <taxon>Bacillati</taxon>
        <taxon>Actinomycetota</taxon>
        <taxon>Actinomycetes</taxon>
        <taxon>Micrococcales</taxon>
        <taxon>Micrococcaceae</taxon>
        <taxon>Citricoccus</taxon>
    </lineage>
</organism>
<dbReference type="PANTHER" id="PTHR30534">
    <property type="entry name" value="FLAGELLAR MOTOR SWITCH PROTEIN FLIG"/>
    <property type="match status" value="1"/>
</dbReference>
<comment type="subcellular location">
    <subcellularLocation>
        <location evidence="1">Bacterial flagellum basal body</location>
    </subcellularLocation>
    <subcellularLocation>
        <location evidence="2">Cell membrane</location>
        <topology evidence="2">Peripheral membrane protein</topology>
        <orientation evidence="2">Cytoplasmic side</orientation>
    </subcellularLocation>
</comment>
<evidence type="ECO:0000256" key="6">
    <source>
        <dbReference type="ARBA" id="ARBA00022500"/>
    </source>
</evidence>
<feature type="domain" description="Flagellar motor switch protein FliG N-terminal" evidence="12">
    <location>
        <begin position="6"/>
        <end position="104"/>
    </location>
</feature>
<evidence type="ECO:0000256" key="4">
    <source>
        <dbReference type="ARBA" id="ARBA00021870"/>
    </source>
</evidence>
<evidence type="ECO:0000256" key="5">
    <source>
        <dbReference type="ARBA" id="ARBA00022475"/>
    </source>
</evidence>
<comment type="caution">
    <text evidence="13">The sequence shown here is derived from an EMBL/GenBank/DDBJ whole genome shotgun (WGS) entry which is preliminary data.</text>
</comment>
<keyword evidence="13" id="KW-0282">Flagellum</keyword>
<evidence type="ECO:0000259" key="11">
    <source>
        <dbReference type="Pfam" id="PF14841"/>
    </source>
</evidence>
<keyword evidence="7" id="KW-0283">Flagellar rotation</keyword>
<name>A0ABV0IJU8_9MICC</name>
<evidence type="ECO:0000256" key="2">
    <source>
        <dbReference type="ARBA" id="ARBA00004413"/>
    </source>
</evidence>
<sequence length="338" mass="36511">MKPDLKLNGVQKVAVLLMDLEPEVASQVMSHFNEDEAQEISAEIMRMKSADPDTVDAVMAEMAVIVESGRTPARGGAHLARRLISGAFGEDKAGDVMERAAGVLAGKAFEFLETMDATQILALIHEETPQIQAVVLSNLDPRTASAVLSGLDEPVRNGVAFRIATMGTPSTEAVRVTAEILKSRVSSVATAREQAAIGGVQSLVEIVNRADSATERGVLEYMSATDPELGEEVRNLMFTFADLIKLDDVSLQLVLRSLKMDVLARALRGANPALEQKIRQNMSSRNAVALNEEAAAVSKLRASEVEEARGEVVREVRNLEASGDLNLSKQQQDEDEYV</sequence>
<keyword evidence="8" id="KW-0472">Membrane</keyword>
<evidence type="ECO:0000256" key="7">
    <source>
        <dbReference type="ARBA" id="ARBA00022779"/>
    </source>
</evidence>
<dbReference type="InterPro" id="IPR011002">
    <property type="entry name" value="FliG_a-hlx"/>
</dbReference>
<dbReference type="Proteomes" id="UP001484097">
    <property type="component" value="Unassembled WGS sequence"/>
</dbReference>
<evidence type="ECO:0000256" key="1">
    <source>
        <dbReference type="ARBA" id="ARBA00004117"/>
    </source>
</evidence>
<dbReference type="Pfam" id="PF01706">
    <property type="entry name" value="FliG_C"/>
    <property type="match status" value="1"/>
</dbReference>
<dbReference type="EMBL" id="JBDXMX010000003">
    <property type="protein sequence ID" value="MEO9247797.1"/>
    <property type="molecule type" value="Genomic_DNA"/>
</dbReference>
<keyword evidence="13" id="KW-0969">Cilium</keyword>
<evidence type="ECO:0000259" key="12">
    <source>
        <dbReference type="Pfam" id="PF14842"/>
    </source>
</evidence>
<proteinExistence type="inferred from homology"/>
<keyword evidence="5" id="KW-1003">Cell membrane</keyword>
<dbReference type="NCBIfam" id="TIGR00207">
    <property type="entry name" value="fliG"/>
    <property type="match status" value="1"/>
</dbReference>
<dbReference type="InterPro" id="IPR028263">
    <property type="entry name" value="FliG_N"/>
</dbReference>
<accession>A0ABV0IJU8</accession>
<keyword evidence="13" id="KW-0966">Cell projection</keyword>
<dbReference type="RefSeq" id="WP_347920450.1">
    <property type="nucleotide sequence ID" value="NZ_JBDXMX010000003.1"/>
</dbReference>
<dbReference type="Pfam" id="PF14842">
    <property type="entry name" value="FliG_N"/>
    <property type="match status" value="1"/>
</dbReference>
<evidence type="ECO:0000256" key="3">
    <source>
        <dbReference type="ARBA" id="ARBA00010299"/>
    </source>
</evidence>
<dbReference type="InterPro" id="IPR023087">
    <property type="entry name" value="Flg_Motor_Flig_C"/>
</dbReference>
<evidence type="ECO:0000256" key="9">
    <source>
        <dbReference type="ARBA" id="ARBA00023143"/>
    </source>
</evidence>
<feature type="domain" description="Flagellar motor switch protein FliG C-terminal" evidence="10">
    <location>
        <begin position="222"/>
        <end position="327"/>
    </location>
</feature>